<dbReference type="Proteomes" id="UP000243778">
    <property type="component" value="Unassembled WGS sequence"/>
</dbReference>
<dbReference type="SUPFAM" id="SSF53474">
    <property type="entry name" value="alpha/beta-Hydrolases"/>
    <property type="match status" value="1"/>
</dbReference>
<feature type="domain" description="AB hydrolase-1" evidence="1">
    <location>
        <begin position="21"/>
        <end position="143"/>
    </location>
</feature>
<dbReference type="STRING" id="1007099.SAMN05216287_2489"/>
<name>A0A1H2ZWN9_9PSED</name>
<dbReference type="RefSeq" id="WP_090228496.1">
    <property type="nucleotide sequence ID" value="NZ_FNNU01000003.1"/>
</dbReference>
<dbReference type="AlphaFoldDB" id="A0A1H2ZWN9"/>
<dbReference type="InterPro" id="IPR000073">
    <property type="entry name" value="AB_hydrolase_1"/>
</dbReference>
<evidence type="ECO:0000313" key="2">
    <source>
        <dbReference type="EMBL" id="SDX22032.1"/>
    </source>
</evidence>
<evidence type="ECO:0000313" key="3">
    <source>
        <dbReference type="Proteomes" id="UP000243778"/>
    </source>
</evidence>
<dbReference type="EMBL" id="FNNU01000003">
    <property type="protein sequence ID" value="SDX22032.1"/>
    <property type="molecule type" value="Genomic_DNA"/>
</dbReference>
<proteinExistence type="predicted"/>
<dbReference type="Gene3D" id="3.40.50.1820">
    <property type="entry name" value="alpha/beta hydrolase"/>
    <property type="match status" value="1"/>
</dbReference>
<dbReference type="PANTHER" id="PTHR43798:SF33">
    <property type="entry name" value="HYDROLASE, PUTATIVE (AFU_ORTHOLOGUE AFUA_2G14860)-RELATED"/>
    <property type="match status" value="1"/>
</dbReference>
<dbReference type="OrthoDB" id="9780765at2"/>
<sequence>MHSELIVSGIRVHIDGDGPDTFVMLHGWPDTHEIWEGQVRHFKRTHRCVRFTLPGFDDPATRGFSVRELMALMLAVVNEVSPNGPVTLMLHDWGCLFGFHFAALHPNKVARVVAVDVGDATSPAFARALSLRAKLMIFAYQMPLALTWYIKGALGNRVARAIARFLRCKADEASVHAGMSYPYAMRWMGALGGLKALIGPTELACPIFYAYGRHKPFQFHSEEWLRRLSATAGCEAESFKASHWVMVDCTEQFNSAVSQWLALKA</sequence>
<dbReference type="GO" id="GO:0016020">
    <property type="term" value="C:membrane"/>
    <property type="evidence" value="ECO:0007669"/>
    <property type="project" value="TreeGrafter"/>
</dbReference>
<organism evidence="2 3">
    <name type="scientific">Pseudomonas kuykendallii</name>
    <dbReference type="NCBI Taxonomy" id="1007099"/>
    <lineage>
        <taxon>Bacteria</taxon>
        <taxon>Pseudomonadati</taxon>
        <taxon>Pseudomonadota</taxon>
        <taxon>Gammaproteobacteria</taxon>
        <taxon>Pseudomonadales</taxon>
        <taxon>Pseudomonadaceae</taxon>
        <taxon>Pseudomonas</taxon>
    </lineage>
</organism>
<accession>A0A1H2ZWN9</accession>
<keyword evidence="3" id="KW-1185">Reference proteome</keyword>
<gene>
    <name evidence="2" type="ORF">SAMN05216287_2489</name>
</gene>
<reference evidence="3" key="1">
    <citation type="submission" date="2016-10" db="EMBL/GenBank/DDBJ databases">
        <authorList>
            <person name="Varghese N."/>
            <person name="Submissions S."/>
        </authorList>
    </citation>
    <scope>NUCLEOTIDE SEQUENCE [LARGE SCALE GENOMIC DNA]</scope>
    <source>
        <strain evidence="3">NRRL B-59562</strain>
    </source>
</reference>
<protein>
    <submittedName>
        <fullName evidence="2">Pimeloyl-ACP methyl ester carboxylesterase</fullName>
    </submittedName>
</protein>
<dbReference type="PANTHER" id="PTHR43798">
    <property type="entry name" value="MONOACYLGLYCEROL LIPASE"/>
    <property type="match status" value="1"/>
</dbReference>
<evidence type="ECO:0000259" key="1">
    <source>
        <dbReference type="Pfam" id="PF00561"/>
    </source>
</evidence>
<dbReference type="InterPro" id="IPR029058">
    <property type="entry name" value="AB_hydrolase_fold"/>
</dbReference>
<dbReference type="InterPro" id="IPR050266">
    <property type="entry name" value="AB_hydrolase_sf"/>
</dbReference>
<dbReference type="Pfam" id="PF00561">
    <property type="entry name" value="Abhydrolase_1"/>
    <property type="match status" value="1"/>
</dbReference>